<feature type="compositionally biased region" description="Basic and acidic residues" evidence="5">
    <location>
        <begin position="53"/>
        <end position="62"/>
    </location>
</feature>
<evidence type="ECO:0000313" key="8">
    <source>
        <dbReference type="Proteomes" id="UP000078046"/>
    </source>
</evidence>
<reference evidence="7 8" key="1">
    <citation type="submission" date="2016-04" db="EMBL/GenBank/DDBJ databases">
        <title>The genome of Intoshia linei affirms orthonectids as highly simplified spiralians.</title>
        <authorList>
            <person name="Mikhailov K.V."/>
            <person name="Slusarev G.S."/>
            <person name="Nikitin M.A."/>
            <person name="Logacheva M.D."/>
            <person name="Penin A."/>
            <person name="Aleoshin V."/>
            <person name="Panchin Y.V."/>
        </authorList>
    </citation>
    <scope>NUCLEOTIDE SEQUENCE [LARGE SCALE GENOMIC DNA]</scope>
    <source>
        <strain evidence="7">Intl2013</strain>
        <tissue evidence="7">Whole animal</tissue>
    </source>
</reference>
<dbReference type="OrthoDB" id="343921at2759"/>
<dbReference type="InterPro" id="IPR035420">
    <property type="entry name" value="Spt6_SH2"/>
</dbReference>
<dbReference type="InterPro" id="IPR037027">
    <property type="entry name" value="YqgF/RNaseH-like_dom_sf"/>
</dbReference>
<evidence type="ECO:0000259" key="6">
    <source>
        <dbReference type="PROSITE" id="PS50126"/>
    </source>
</evidence>
<dbReference type="PANTHER" id="PTHR10145:SF6">
    <property type="entry name" value="TRANSCRIPTION ELONGATION FACTOR SPT6"/>
    <property type="match status" value="1"/>
</dbReference>
<dbReference type="Gene3D" id="1.10.150.850">
    <property type="entry name" value="Spt6, helix-hairpin-helix domain"/>
    <property type="match status" value="1"/>
</dbReference>
<dbReference type="Pfam" id="PF14632">
    <property type="entry name" value="SPT6_acidic"/>
    <property type="match status" value="1"/>
</dbReference>
<dbReference type="Gene3D" id="3.30.505.10">
    <property type="entry name" value="SH2 domain"/>
    <property type="match status" value="2"/>
</dbReference>
<dbReference type="SUPFAM" id="SSF53098">
    <property type="entry name" value="Ribonuclease H-like"/>
    <property type="match status" value="1"/>
</dbReference>
<dbReference type="Pfam" id="PF14633">
    <property type="entry name" value="SH2_2"/>
    <property type="match status" value="1"/>
</dbReference>
<keyword evidence="3" id="KW-0804">Transcription</keyword>
<dbReference type="GO" id="GO:0140673">
    <property type="term" value="P:transcription elongation-coupled chromatin remodeling"/>
    <property type="evidence" value="ECO:0007669"/>
    <property type="project" value="InterPro"/>
</dbReference>
<gene>
    <name evidence="7" type="ORF">A3Q56_00179</name>
</gene>
<dbReference type="InterPro" id="IPR028083">
    <property type="entry name" value="Spt6_acidic_N_dom"/>
</dbReference>
<dbReference type="InterPro" id="IPR017072">
    <property type="entry name" value="TF_Spt6"/>
</dbReference>
<comment type="caution">
    <text evidence="7">The sequence shown here is derived from an EMBL/GenBank/DDBJ whole genome shotgun (WGS) entry which is preliminary data.</text>
</comment>
<dbReference type="InterPro" id="IPR042066">
    <property type="entry name" value="Spt6_death-like"/>
</dbReference>
<dbReference type="GO" id="GO:0031491">
    <property type="term" value="F:nucleosome binding"/>
    <property type="evidence" value="ECO:0007669"/>
    <property type="project" value="TreeGrafter"/>
</dbReference>
<keyword evidence="7" id="KW-0648">Protein biosynthesis</keyword>
<dbReference type="InterPro" id="IPR032706">
    <property type="entry name" value="Spt6_HHH"/>
</dbReference>
<evidence type="ECO:0000256" key="4">
    <source>
        <dbReference type="ARBA" id="ARBA00023242"/>
    </source>
</evidence>
<dbReference type="GO" id="GO:0034728">
    <property type="term" value="P:nucleosome organization"/>
    <property type="evidence" value="ECO:0007669"/>
    <property type="project" value="TreeGrafter"/>
</dbReference>
<dbReference type="InterPro" id="IPR035019">
    <property type="entry name" value="Spt6_SH2_N"/>
</dbReference>
<dbReference type="Gene3D" id="1.10.3500.10">
    <property type="entry name" value="Tex N-terminal region-like"/>
    <property type="match status" value="1"/>
</dbReference>
<dbReference type="Gene3D" id="3.30.420.140">
    <property type="entry name" value="YqgF/RNase H-like domain"/>
    <property type="match status" value="1"/>
</dbReference>
<dbReference type="Pfam" id="PF17674">
    <property type="entry name" value="HHH_9"/>
    <property type="match status" value="1"/>
</dbReference>
<dbReference type="GO" id="GO:0042393">
    <property type="term" value="F:histone binding"/>
    <property type="evidence" value="ECO:0007669"/>
    <property type="project" value="TreeGrafter"/>
</dbReference>
<dbReference type="InterPro" id="IPR010994">
    <property type="entry name" value="RuvA_2-like"/>
</dbReference>
<dbReference type="InterPro" id="IPR028231">
    <property type="entry name" value="Spt6_YqgF"/>
</dbReference>
<dbReference type="InterPro" id="IPR012340">
    <property type="entry name" value="NA-bd_OB-fold"/>
</dbReference>
<keyword evidence="8" id="KW-1185">Reference proteome</keyword>
<dbReference type="InterPro" id="IPR036860">
    <property type="entry name" value="SH2_dom_sf"/>
</dbReference>
<dbReference type="CDD" id="cd09918">
    <property type="entry name" value="SH2_Nterm_SPT6_like"/>
    <property type="match status" value="1"/>
</dbReference>
<dbReference type="Pfam" id="PF00575">
    <property type="entry name" value="S1"/>
    <property type="match status" value="1"/>
</dbReference>
<feature type="region of interest" description="Disordered" evidence="5">
    <location>
        <begin position="1"/>
        <end position="32"/>
    </location>
</feature>
<dbReference type="Proteomes" id="UP000078046">
    <property type="component" value="Unassembled WGS sequence"/>
</dbReference>
<feature type="domain" description="S1 motif" evidence="6">
    <location>
        <begin position="1106"/>
        <end position="1182"/>
    </location>
</feature>
<dbReference type="InterPro" id="IPR012337">
    <property type="entry name" value="RNaseH-like_sf"/>
</dbReference>
<organism evidence="7 8">
    <name type="scientific">Intoshia linei</name>
    <dbReference type="NCBI Taxonomy" id="1819745"/>
    <lineage>
        <taxon>Eukaryota</taxon>
        <taxon>Metazoa</taxon>
        <taxon>Spiralia</taxon>
        <taxon>Lophotrochozoa</taxon>
        <taxon>Mesozoa</taxon>
        <taxon>Orthonectida</taxon>
        <taxon>Rhopaluridae</taxon>
        <taxon>Intoshia</taxon>
    </lineage>
</organism>
<dbReference type="GO" id="GO:0008023">
    <property type="term" value="C:transcription elongation factor complex"/>
    <property type="evidence" value="ECO:0007669"/>
    <property type="project" value="TreeGrafter"/>
</dbReference>
<evidence type="ECO:0000256" key="1">
    <source>
        <dbReference type="ARBA" id="ARBA00004123"/>
    </source>
</evidence>
<dbReference type="PROSITE" id="PS50126">
    <property type="entry name" value="S1"/>
    <property type="match status" value="1"/>
</dbReference>
<dbReference type="Gene3D" id="1.10.10.2740">
    <property type="entry name" value="Spt6, Death-like domain"/>
    <property type="match status" value="1"/>
</dbReference>
<sequence length="1439" mass="168342">MMSEFFDQEAELSSCDENELSQLSSDEEDDKEININLPGLINDDTEEEIAELSTKREKHVSSSDDSLSDEDLDLLEDNLGIKVNRKKKRRRIMMADDDEDEEMSAALSAKSIPVQQNYNYTNPDMDDSSIDEEIENFNTRDEIAAISKSEIDEDMIEGLKDAEEIFGINFDYDDFKNIESSDDDLEDLEKTKFNLNNIFEPYEMDRLEKSQKNVEISVSDIPERFQLRKYPVATVDMEEIEEEAEWIKLNYFYTKSLSSQDDMHLRSAMERTSTLELSKKICNVLKFIKLEGFDIPFIAFYRKEAIHPELQMEDLWSIYKYDEKWIHFTNRKKAVSNLFDKIKIYFDSKDLTENSKELVDMINGIKIVDVLKNLKTVDEIDDFTKYLLFYFGEFDNCNETHVDELDPNLDKKLFKRAKFNIRQYFYEKGFKESIQHIGMKPYQFAENLRDNFQHNDVTSSDEIPKTLFSRFTDENYDVIKGLLVSYISKTLSIEPLIAKIVRSVYFERALVDASVTKKGRAIIDESHDIFSMMYLTNKPISSFHHDQFWKLHQAYENGLIEYDIHMDNTGKKEINFYEKIKHLYLKDEYNYAVQEWNDIREKGLKSALYNCLYPKLKKEVTLKLIQEGKNFVVSDASRLLYNDISVAPIKREFTFEGDHEDDLRIFCLVYSDNEHEETFGVLCNSNGDVLQSVTFQALHVYMSRLARDGVSLLAKNRRKDIHNLGEFVETHKPHFIGIGATNRNSVSLAREIEDLVIDLANFETNKKDKRAFKSIKIDVVDQETCIAFSNSNFGKKELSNMHILERQAVSMCRKLLDPLTEISRLFNKDNDILNVNYSKKRFSGDKKELMDAYNIIFTNRVNEVGVDLNDIIENVHKDCVLQFVSGLGPRKASHILKKFRSSRDLLYNRTYLVIRCGIAAKIFVNCSGFIKLKLSNIDVDNATETHTHLLDVTRIHPEMYDIAKKIIRDVKDFDDEDEGENENDNILIYRTFKNAAILNKIDLNNYCEVEGSVVFDKMITLQDIKAEFYSPYQDLRFPYRSPNPDSLFKMTINETPETFCLGKLVTCIVVGFSYRRLNEESIKVAQPIKNESCGTWMCQYCFVEDFKNISGVLRHYESNQCLGTITGIRIRLENSLTGYIPLMYLSDNHISNPKKKVRIGMLIHARVRKIDVTRFSVEVTCRTSDLTDEDHKWKPARDRFYDSCKEYLDIVKDRQETSRANKQKQYTKRVIVHSLFKNVPYSSCIDIMSKECNIGDVMYRPSSKASDHLTATWKISENIYRHIDISEFDKTNNFSIGRKLKIENEYYEDLDEITARYIQPMASYIRDIVTHKYYLAMQNSNNAEIEKIILLEKRSQPSRIPYKLIASHEYPGKFILAYCPTTKTKIEYLTITVNGIRYRKKMFATLPDLLKWFKEHYRESYKCVKSYKQFQTVPTYNVI</sequence>
<keyword evidence="7" id="KW-0251">Elongation factor</keyword>
<dbReference type="Gene3D" id="2.40.50.140">
    <property type="entry name" value="Nucleic acid-binding proteins"/>
    <property type="match status" value="1"/>
</dbReference>
<dbReference type="GO" id="GO:0003746">
    <property type="term" value="F:translation elongation factor activity"/>
    <property type="evidence" value="ECO:0007669"/>
    <property type="project" value="UniProtKB-KW"/>
</dbReference>
<dbReference type="Gene3D" id="1.10.10.650">
    <property type="entry name" value="RuvA domain 2-like"/>
    <property type="match status" value="1"/>
</dbReference>
<dbReference type="InterPro" id="IPR035018">
    <property type="entry name" value="Spt6_SH2_C"/>
</dbReference>
<dbReference type="Pfam" id="PF14639">
    <property type="entry name" value="YqgF"/>
    <property type="match status" value="1"/>
</dbReference>
<evidence type="ECO:0000256" key="5">
    <source>
        <dbReference type="SAM" id="MobiDB-lite"/>
    </source>
</evidence>
<protein>
    <submittedName>
        <fullName evidence="7">Transcription elongation factor SPT6</fullName>
    </submittedName>
</protein>
<dbReference type="InterPro" id="IPR023319">
    <property type="entry name" value="Tex-like_HTH_dom_sf"/>
</dbReference>
<evidence type="ECO:0000256" key="2">
    <source>
        <dbReference type="ARBA" id="ARBA00009253"/>
    </source>
</evidence>
<dbReference type="SMART" id="SM00316">
    <property type="entry name" value="S1"/>
    <property type="match status" value="1"/>
</dbReference>
<comment type="subcellular location">
    <subcellularLocation>
        <location evidence="1">Nucleus</location>
    </subcellularLocation>
</comment>
<evidence type="ECO:0000313" key="7">
    <source>
        <dbReference type="EMBL" id="OAF72048.1"/>
    </source>
</evidence>
<dbReference type="Pfam" id="PF14641">
    <property type="entry name" value="HTH_44"/>
    <property type="match status" value="1"/>
</dbReference>
<proteinExistence type="inferred from homology"/>
<feature type="compositionally biased region" description="Acidic residues" evidence="5">
    <location>
        <begin position="1"/>
        <end position="31"/>
    </location>
</feature>
<dbReference type="GO" id="GO:0003677">
    <property type="term" value="F:DNA binding"/>
    <property type="evidence" value="ECO:0007669"/>
    <property type="project" value="InterPro"/>
</dbReference>
<dbReference type="SUPFAM" id="SSF50249">
    <property type="entry name" value="Nucleic acid-binding proteins"/>
    <property type="match status" value="1"/>
</dbReference>
<dbReference type="EMBL" id="LWCA01000007">
    <property type="protein sequence ID" value="OAF72048.1"/>
    <property type="molecule type" value="Genomic_DNA"/>
</dbReference>
<dbReference type="Pfam" id="PF14635">
    <property type="entry name" value="HHH_7"/>
    <property type="match status" value="1"/>
</dbReference>
<feature type="region of interest" description="Disordered" evidence="5">
    <location>
        <begin position="49"/>
        <end position="70"/>
    </location>
</feature>
<accession>A0A177BCM4</accession>
<name>A0A177BCM4_9BILA</name>
<dbReference type="CDD" id="cd09928">
    <property type="entry name" value="SH2_Cterm_SPT6_like"/>
    <property type="match status" value="1"/>
</dbReference>
<evidence type="ECO:0000256" key="3">
    <source>
        <dbReference type="ARBA" id="ARBA00023163"/>
    </source>
</evidence>
<dbReference type="SUPFAM" id="SSF158832">
    <property type="entry name" value="Tex N-terminal region-like"/>
    <property type="match status" value="1"/>
</dbReference>
<dbReference type="InterPro" id="IPR023323">
    <property type="entry name" value="Tex-like_dom_sf"/>
</dbReference>
<comment type="similarity">
    <text evidence="2">Belongs to the SPT6 family.</text>
</comment>
<dbReference type="InterPro" id="IPR028088">
    <property type="entry name" value="Spt6_HTH_DNA-bd_dom"/>
</dbReference>
<keyword evidence="4" id="KW-0539">Nucleus</keyword>
<dbReference type="SUPFAM" id="SSF47781">
    <property type="entry name" value="RuvA domain 2-like"/>
    <property type="match status" value="2"/>
</dbReference>
<dbReference type="PANTHER" id="PTHR10145">
    <property type="entry name" value="TRANSCRIPTION ELONGATION FACTOR SPT6"/>
    <property type="match status" value="1"/>
</dbReference>
<dbReference type="InterPro" id="IPR041692">
    <property type="entry name" value="HHH_9"/>
</dbReference>
<dbReference type="InterPro" id="IPR003029">
    <property type="entry name" value="S1_domain"/>
</dbReference>